<name>A0A1S8KX89_9CLOT</name>
<sequence length="246" mass="28775">MKALKFTLKGQTAFFKKPDVNTYLYFTYGNIHKIAVLGILGAVLGFGGYNQQDKEAIYPEFYDKLKAIKIAVVPLNERAYIPKRVQKFNNSVGYASKEAGGNLIVTEQWLEKPRWEIYVELNNNIYGEKILDSFKNNKFVFMPYLGKNDHFADIDDVEEVELHECREVNKIHSLFLKKYFEILNNDSLDLFDEEEITWKYEERLPVALEESTNQYITERMVFTNACVALKEEYDIYSTGDKNLFLF</sequence>
<dbReference type="NCBIfam" id="TIGR02593">
    <property type="entry name" value="CRISPR_cas5"/>
    <property type="match status" value="1"/>
</dbReference>
<accession>A0A1S8KX89</accession>
<dbReference type="STRING" id="84029.CROST_44830"/>
<dbReference type="RefSeq" id="WP_077835264.1">
    <property type="nucleotide sequence ID" value="NZ_CP096983.1"/>
</dbReference>
<keyword evidence="2" id="KW-1185">Reference proteome</keyword>
<proteinExistence type="predicted"/>
<dbReference type="InterPro" id="IPR013421">
    <property type="entry name" value="CRISPR-assoc_prot_Cas5_HALMA"/>
</dbReference>
<dbReference type="InterPro" id="IPR013422">
    <property type="entry name" value="CRISPR-assoc_prot_Cas5_N"/>
</dbReference>
<dbReference type="NCBIfam" id="TIGR02592">
    <property type="entry name" value="cas_Cas5h"/>
    <property type="match status" value="1"/>
</dbReference>
<gene>
    <name evidence="1" type="ORF">CROST_006970</name>
</gene>
<dbReference type="KEGG" id="crw:CROST_006970"/>
<protein>
    <submittedName>
        <fullName evidence="1">Uncharacterized protein</fullName>
    </submittedName>
</protein>
<reference evidence="1 2" key="1">
    <citation type="submission" date="2022-04" db="EMBL/GenBank/DDBJ databases">
        <title>Genome sequence of C. roseum typestrain.</title>
        <authorList>
            <person name="Poehlein A."/>
            <person name="Schoch T."/>
            <person name="Duerre P."/>
            <person name="Daniel R."/>
        </authorList>
    </citation>
    <scope>NUCLEOTIDE SEQUENCE [LARGE SCALE GENOMIC DNA]</scope>
    <source>
        <strain evidence="1 2">DSM 7320</strain>
    </source>
</reference>
<dbReference type="AlphaFoldDB" id="A0A1S8KX89"/>
<dbReference type="EMBL" id="CP096983">
    <property type="protein sequence ID" value="URZ09989.1"/>
    <property type="molecule type" value="Genomic_DNA"/>
</dbReference>
<evidence type="ECO:0000313" key="2">
    <source>
        <dbReference type="Proteomes" id="UP000190951"/>
    </source>
</evidence>
<evidence type="ECO:0000313" key="1">
    <source>
        <dbReference type="EMBL" id="URZ09989.1"/>
    </source>
</evidence>
<dbReference type="Proteomes" id="UP000190951">
    <property type="component" value="Chromosome"/>
</dbReference>
<organism evidence="1 2">
    <name type="scientific">Clostridium felsineum</name>
    <dbReference type="NCBI Taxonomy" id="36839"/>
    <lineage>
        <taxon>Bacteria</taxon>
        <taxon>Bacillati</taxon>
        <taxon>Bacillota</taxon>
        <taxon>Clostridia</taxon>
        <taxon>Eubacteriales</taxon>
        <taxon>Clostridiaceae</taxon>
        <taxon>Clostridium</taxon>
    </lineage>
</organism>